<feature type="region of interest" description="Disordered" evidence="1">
    <location>
        <begin position="58"/>
        <end position="138"/>
    </location>
</feature>
<dbReference type="InterPro" id="IPR037520">
    <property type="entry name" value="Folliculin/SMCR8_longin"/>
</dbReference>
<feature type="compositionally biased region" description="Polar residues" evidence="1">
    <location>
        <begin position="70"/>
        <end position="79"/>
    </location>
</feature>
<dbReference type="PANTHER" id="PTHR31441:SF2">
    <property type="entry name" value="FOLLICULIN"/>
    <property type="match status" value="1"/>
</dbReference>
<feature type="domain" description="UDENN FLCN/SMCR8-type" evidence="2">
    <location>
        <begin position="273"/>
        <end position="575"/>
    </location>
</feature>
<protein>
    <recommendedName>
        <fullName evidence="2">UDENN FLCN/SMCR8-type domain-containing protein</fullName>
    </recommendedName>
</protein>
<accession>A0A292PHS9</accession>
<dbReference type="GO" id="GO:0005096">
    <property type="term" value="F:GTPase activator activity"/>
    <property type="evidence" value="ECO:0007669"/>
    <property type="project" value="InterPro"/>
</dbReference>
<evidence type="ECO:0000313" key="3">
    <source>
        <dbReference type="EMBL" id="CUS06872.1"/>
    </source>
</evidence>
<feature type="compositionally biased region" description="Low complexity" evidence="1">
    <location>
        <begin position="185"/>
        <end position="198"/>
    </location>
</feature>
<dbReference type="Pfam" id="PF11704">
    <property type="entry name" value="Folliculin"/>
    <property type="match status" value="1"/>
</dbReference>
<dbReference type="AlphaFoldDB" id="A0A292PHS9"/>
<feature type="region of interest" description="Disordered" evidence="1">
    <location>
        <begin position="185"/>
        <end position="282"/>
    </location>
</feature>
<reference evidence="3" key="1">
    <citation type="submission" date="2015-10" db="EMBL/GenBank/DDBJ databases">
        <authorList>
            <person name="Regsiter A."/>
            <person name="william w."/>
        </authorList>
    </citation>
    <scope>NUCLEOTIDE SEQUENCE</scope>
    <source>
        <strain evidence="3">Montdore</strain>
    </source>
</reference>
<dbReference type="GO" id="GO:0005829">
    <property type="term" value="C:cytosol"/>
    <property type="evidence" value="ECO:0007669"/>
    <property type="project" value="TreeGrafter"/>
</dbReference>
<dbReference type="GO" id="GO:1904263">
    <property type="term" value="P:positive regulation of TORC1 signaling"/>
    <property type="evidence" value="ECO:0007669"/>
    <property type="project" value="TreeGrafter"/>
</dbReference>
<feature type="region of interest" description="Disordered" evidence="1">
    <location>
        <begin position="517"/>
        <end position="575"/>
    </location>
</feature>
<evidence type="ECO:0000313" key="4">
    <source>
        <dbReference type="Proteomes" id="UP001412239"/>
    </source>
</evidence>
<dbReference type="EMBL" id="LN891296">
    <property type="protein sequence ID" value="CUS06872.1"/>
    <property type="molecule type" value="Genomic_DNA"/>
</dbReference>
<name>A0A292PHS9_9PEZI</name>
<organism evidence="3 4">
    <name type="scientific">Tuber aestivum</name>
    <name type="common">summer truffle</name>
    <dbReference type="NCBI Taxonomy" id="59557"/>
    <lineage>
        <taxon>Eukaryota</taxon>
        <taxon>Fungi</taxon>
        <taxon>Dikarya</taxon>
        <taxon>Ascomycota</taxon>
        <taxon>Pezizomycotina</taxon>
        <taxon>Pezizomycetes</taxon>
        <taxon>Pezizales</taxon>
        <taxon>Tuberaceae</taxon>
        <taxon>Tuber</taxon>
    </lineage>
</organism>
<evidence type="ECO:0000256" key="1">
    <source>
        <dbReference type="SAM" id="MobiDB-lite"/>
    </source>
</evidence>
<feature type="compositionally biased region" description="Low complexity" evidence="1">
    <location>
        <begin position="127"/>
        <end position="138"/>
    </location>
</feature>
<feature type="compositionally biased region" description="Polar residues" evidence="1">
    <location>
        <begin position="531"/>
        <end position="548"/>
    </location>
</feature>
<dbReference type="Proteomes" id="UP001412239">
    <property type="component" value="Unassembled WGS sequence"/>
</dbReference>
<gene>
    <name evidence="3" type="ORF">GSTUAT00009040001</name>
</gene>
<dbReference type="InterPro" id="IPR021713">
    <property type="entry name" value="Folliculin"/>
</dbReference>
<proteinExistence type="predicted"/>
<dbReference type="InterPro" id="IPR037521">
    <property type="entry name" value="FLCN/SMCR8_DENN"/>
</dbReference>
<sequence length="575" mass="59918">MLPDAPTNQPSPLLDAMNFIVSLAHFCEIHGPTSILCTQAIPPSCVTCFPPSIATPSPNAPHQSFVPGAQPTSSNSQLLNPHVRPGGSPNAGLRPSTSHHAGSANSSSASSSNLSSPMETPPPSPRSPVLTSSSLPATAAGIGIGPGYLGGPVNPGSTTPPTSSAMADTCRSCSMTLPSRLNEKLSAPSLASSPSGGAKYPTATKSSNPVLRTKEVIASSAPLLSSEDEDETTEGQLPSYIRRRRATIDPEHLPSLPNARSYFNSTPASDDEAAGGKSSVGSSTHAHHITYLSTRAPSVPSRYSTLRQSCVRTLSCELIPAQTGPIMFGDPLAGYTIAYVFRLADPKARGERRSYALVCICPDQKIVVKSWKYVVAAFEALVHRIKLLAAKKAAEDAQVSPGLSNSISSITSRGPDGFLRRRAPGEGGGQKGLAELAGREELFVEVHMCFVKLLGGLVRRYGCWAGSELGLSIGTGGNFVTPVMGRSRAGSVSSSVGDEKPEKKAVTNQTVIEGIEMTGSERAASGAKGTFPSTTAGLSVHDTVTSRAAPSAPRVPTAKREESTHQRSRSAILIH</sequence>
<dbReference type="PROSITE" id="PS51834">
    <property type="entry name" value="DENN_FLCN_SMCR8"/>
    <property type="match status" value="1"/>
</dbReference>
<dbReference type="PANTHER" id="PTHR31441">
    <property type="entry name" value="FOLLICULIN FAMILY MEMBER"/>
    <property type="match status" value="1"/>
</dbReference>
<evidence type="ECO:0000259" key="2">
    <source>
        <dbReference type="PROSITE" id="PS51834"/>
    </source>
</evidence>
<feature type="compositionally biased region" description="Low complexity" evidence="1">
    <location>
        <begin position="96"/>
        <end position="118"/>
    </location>
</feature>
<keyword evidence="4" id="KW-1185">Reference proteome</keyword>